<organism evidence="1 2">
    <name type="scientific">Purpureocillium lilacinum</name>
    <name type="common">Paecilomyces lilacinus</name>
    <dbReference type="NCBI Taxonomy" id="33203"/>
    <lineage>
        <taxon>Eukaryota</taxon>
        <taxon>Fungi</taxon>
        <taxon>Dikarya</taxon>
        <taxon>Ascomycota</taxon>
        <taxon>Pezizomycotina</taxon>
        <taxon>Sordariomycetes</taxon>
        <taxon>Hypocreomycetidae</taxon>
        <taxon>Hypocreales</taxon>
        <taxon>Ophiocordycipitaceae</taxon>
        <taxon>Purpureocillium</taxon>
    </lineage>
</organism>
<evidence type="ECO:0000313" key="2">
    <source>
        <dbReference type="Proteomes" id="UP001638806"/>
    </source>
</evidence>
<evidence type="ECO:0000313" key="1">
    <source>
        <dbReference type="EMBL" id="KAL3953541.1"/>
    </source>
</evidence>
<name>A0ACC4DBB4_PURLI</name>
<gene>
    <name evidence="1" type="ORF">ACCO45_011497</name>
</gene>
<sequence length="523" mass="56683">MAPGSPSFTSASELPEEASSPEHPSTRPNPFDDGEISSRKRRRTSASGSPTASLDTVNPVHDASSSTTLEGEQSRSGSAMAVDEKPATPRTPEQRQASLEPPPSRVTINLRRRSESASPPGSPASLEPRSEVDPTPPESVDIRRDARTPGEETAEAPLLTLGARHRQDSARALLLKSSRSTRQTRFMPAARGEMEMDISAASSAAGAVDDIQQVADPTAQFPYCLPPERLSVTLQRLADYFSSNKIMDGHVFDDVVTWLNDYLKFAKQSDPLVVLESRIIHRDFWHAFPQAVASLLPRTWELLRNPILRHRLLSLYAAFARLTAHNIALDTMALRSSPPAEGVSAPTILAPAYIQQLRNTVSSLDCQPDPFNESVSEPGWNPANLEAHLVRILHDSPAGCAKGLAELVDALASAVSRWPKLADNFAALSWALKDHTRAALRTSNESQDEDACANSDLAACHLMMETMSTSLMAVIDKHIASLNPECASTTIQNLAEVLPLSLRSGSQGSERSPYEPQNSAPFA</sequence>
<accession>A0ACC4DBB4</accession>
<dbReference type="EMBL" id="JBGNUJ010000011">
    <property type="protein sequence ID" value="KAL3953541.1"/>
    <property type="molecule type" value="Genomic_DNA"/>
</dbReference>
<reference evidence="1" key="1">
    <citation type="submission" date="2024-12" db="EMBL/GenBank/DDBJ databases">
        <title>Comparative genomics and development of molecular markers within Purpureocillium lilacinum and among Purpureocillium species.</title>
        <authorList>
            <person name="Yeh Z.-Y."/>
            <person name="Ni N.-T."/>
            <person name="Lo P.-H."/>
            <person name="Mushyakhwo K."/>
            <person name="Lin C.-F."/>
            <person name="Nai Y.-S."/>
        </authorList>
    </citation>
    <scope>NUCLEOTIDE SEQUENCE</scope>
    <source>
        <strain evidence="1">NCHU-NPUST-175</strain>
    </source>
</reference>
<keyword evidence="2" id="KW-1185">Reference proteome</keyword>
<proteinExistence type="predicted"/>
<comment type="caution">
    <text evidence="1">The sequence shown here is derived from an EMBL/GenBank/DDBJ whole genome shotgun (WGS) entry which is preliminary data.</text>
</comment>
<dbReference type="Proteomes" id="UP001638806">
    <property type="component" value="Unassembled WGS sequence"/>
</dbReference>
<protein>
    <submittedName>
        <fullName evidence="1">Uncharacterized protein</fullName>
    </submittedName>
</protein>